<protein>
    <submittedName>
        <fullName evidence="2">Carbohydrate-binding protein</fullName>
    </submittedName>
</protein>
<dbReference type="Proteomes" id="UP000214646">
    <property type="component" value="Unassembled WGS sequence"/>
</dbReference>
<sequence>MPAWPRDALAILANGDRIRGTVIGGDADIVRFEAAARGTGKPAWTVPITTLAAIWTTGAPAETPPDPMDYLWAAGPKRRDAVLLRNGDVVRGTVTAFAASPAAILVAAGGTGPTIIVPLDRAAAVAFDPKLARVRKVKGIYARLVTTDGSRISLSAASCDGARLRGTTLFGGAVDVPLDEVVALDWLQSKATYLSDLKPKRAVVDAYNGVTWPWAANRTVRGNPLRLAGPHGEQTFDRGLGTHSRTTLTYDLAGKFRRFEAQIGLDPETGRRGAADVRVVVDGKDVPVEGLAPLTSAIPREVSVDVSGAKELTLIVDYGPGGDVQDDVNWCDARLVE</sequence>
<comment type="caution">
    <text evidence="2">The sequence shown here is derived from an EMBL/GenBank/DDBJ whole genome shotgun (WGS) entry which is preliminary data.</text>
</comment>
<dbReference type="SMART" id="SM00776">
    <property type="entry name" value="NPCBM"/>
    <property type="match status" value="1"/>
</dbReference>
<dbReference type="Gene3D" id="2.60.120.1060">
    <property type="entry name" value="NPCBM/NEW2 domain"/>
    <property type="match status" value="1"/>
</dbReference>
<dbReference type="InterPro" id="IPR038637">
    <property type="entry name" value="NPCBM_sf"/>
</dbReference>
<dbReference type="EMBL" id="NIDE01000001">
    <property type="protein sequence ID" value="OWK47058.1"/>
    <property type="molecule type" value="Genomic_DNA"/>
</dbReference>
<evidence type="ECO:0000313" key="2">
    <source>
        <dbReference type="EMBL" id="OWK47058.1"/>
    </source>
</evidence>
<organism evidence="2 3">
    <name type="scientific">Fimbriiglobus ruber</name>
    <dbReference type="NCBI Taxonomy" id="1908690"/>
    <lineage>
        <taxon>Bacteria</taxon>
        <taxon>Pseudomonadati</taxon>
        <taxon>Planctomycetota</taxon>
        <taxon>Planctomycetia</taxon>
        <taxon>Gemmatales</taxon>
        <taxon>Gemmataceae</taxon>
        <taxon>Fimbriiglobus</taxon>
    </lineage>
</organism>
<reference evidence="3" key="1">
    <citation type="submission" date="2017-06" db="EMBL/GenBank/DDBJ databases">
        <title>Genome analysis of Fimbriiglobus ruber SP5, the first member of the order Planctomycetales with confirmed chitinolytic capability.</title>
        <authorList>
            <person name="Ravin N.V."/>
            <person name="Rakitin A.L."/>
            <person name="Ivanova A.A."/>
            <person name="Beletsky A.V."/>
            <person name="Kulichevskaya I.S."/>
            <person name="Mardanov A.V."/>
            <person name="Dedysh S.N."/>
        </authorList>
    </citation>
    <scope>NUCLEOTIDE SEQUENCE [LARGE SCALE GENOMIC DNA]</scope>
    <source>
        <strain evidence="3">SP5</strain>
    </source>
</reference>
<proteinExistence type="predicted"/>
<dbReference type="InterPro" id="IPR008979">
    <property type="entry name" value="Galactose-bd-like_sf"/>
</dbReference>
<feature type="domain" description="Glycosyl hydrolase family 98 putative carbohydrate-binding module" evidence="1">
    <location>
        <begin position="188"/>
        <end position="337"/>
    </location>
</feature>
<dbReference type="Pfam" id="PF08305">
    <property type="entry name" value="NPCBM"/>
    <property type="match status" value="1"/>
</dbReference>
<accession>A0A225E8G0</accession>
<dbReference type="SUPFAM" id="SSF49785">
    <property type="entry name" value="Galactose-binding domain-like"/>
    <property type="match status" value="1"/>
</dbReference>
<dbReference type="InterPro" id="IPR013222">
    <property type="entry name" value="Glyco_hyd_98_carb-bd"/>
</dbReference>
<name>A0A225E8G0_9BACT</name>
<keyword evidence="3" id="KW-1185">Reference proteome</keyword>
<gene>
    <name evidence="2" type="ORF">FRUB_00757</name>
</gene>
<evidence type="ECO:0000313" key="3">
    <source>
        <dbReference type="Proteomes" id="UP000214646"/>
    </source>
</evidence>
<evidence type="ECO:0000259" key="1">
    <source>
        <dbReference type="SMART" id="SM00776"/>
    </source>
</evidence>
<dbReference type="AlphaFoldDB" id="A0A225E8G0"/>